<feature type="region of interest" description="Disordered" evidence="1">
    <location>
        <begin position="45"/>
        <end position="71"/>
    </location>
</feature>
<name>A0A2U1LZW5_ARTAN</name>
<feature type="domain" description="Enolase N-terminal" evidence="2">
    <location>
        <begin position="4"/>
        <end position="167"/>
    </location>
</feature>
<dbReference type="Pfam" id="PF03952">
    <property type="entry name" value="Enolase_N"/>
    <property type="match status" value="1"/>
</dbReference>
<dbReference type="PANTHER" id="PTHR11902:SF46">
    <property type="entry name" value="ENOLASE 2"/>
    <property type="match status" value="1"/>
</dbReference>
<dbReference type="EMBL" id="PKPP01007055">
    <property type="protein sequence ID" value="PWA54494.1"/>
    <property type="molecule type" value="Genomic_DNA"/>
</dbReference>
<gene>
    <name evidence="3" type="ORF">CTI12_AA424140</name>
</gene>
<dbReference type="InterPro" id="IPR000941">
    <property type="entry name" value="Enolase"/>
</dbReference>
<feature type="compositionally biased region" description="Polar residues" evidence="1">
    <location>
        <begin position="45"/>
        <end position="64"/>
    </location>
</feature>
<evidence type="ECO:0000313" key="4">
    <source>
        <dbReference type="Proteomes" id="UP000245207"/>
    </source>
</evidence>
<proteinExistence type="predicted"/>
<dbReference type="PANTHER" id="PTHR11902">
    <property type="entry name" value="ENOLASE"/>
    <property type="match status" value="1"/>
</dbReference>
<protein>
    <submittedName>
        <fullName evidence="3">Enolase</fullName>
    </submittedName>
</protein>
<evidence type="ECO:0000256" key="1">
    <source>
        <dbReference type="SAM" id="MobiDB-lite"/>
    </source>
</evidence>
<organism evidence="3 4">
    <name type="scientific">Artemisia annua</name>
    <name type="common">Sweet wormwood</name>
    <dbReference type="NCBI Taxonomy" id="35608"/>
    <lineage>
        <taxon>Eukaryota</taxon>
        <taxon>Viridiplantae</taxon>
        <taxon>Streptophyta</taxon>
        <taxon>Embryophyta</taxon>
        <taxon>Tracheophyta</taxon>
        <taxon>Spermatophyta</taxon>
        <taxon>Magnoliopsida</taxon>
        <taxon>eudicotyledons</taxon>
        <taxon>Gunneridae</taxon>
        <taxon>Pentapetalae</taxon>
        <taxon>asterids</taxon>
        <taxon>campanulids</taxon>
        <taxon>Asterales</taxon>
        <taxon>Asteraceae</taxon>
        <taxon>Asteroideae</taxon>
        <taxon>Anthemideae</taxon>
        <taxon>Artemisiinae</taxon>
        <taxon>Artemisia</taxon>
    </lineage>
</organism>
<dbReference type="PRINTS" id="PR00148">
    <property type="entry name" value="ENOLASE"/>
</dbReference>
<dbReference type="Gene3D" id="3.30.390.10">
    <property type="entry name" value="Enolase-like, N-terminal domain"/>
    <property type="match status" value="1"/>
</dbReference>
<dbReference type="GO" id="GO:0000015">
    <property type="term" value="C:phosphopyruvate hydratase complex"/>
    <property type="evidence" value="ECO:0007669"/>
    <property type="project" value="InterPro"/>
</dbReference>
<dbReference type="OrthoDB" id="1888413at2759"/>
<dbReference type="AlphaFoldDB" id="A0A2U1LZW5"/>
<keyword evidence="4" id="KW-1185">Reference proteome</keyword>
<sequence>MATIKSVKARQFFDSYGNPTVEVDVTLSDGSLAINLKKVGLNRSHLGSNQKAKQPETRNMSQTNEETKQLEPTMLERARAVVLSGASTCIYEAPELQDGGLEYLGKGVLNAVDNVKSIITKIDNFMVQGLDGTVNEWGWCKQKLGANAILAVSLVVCKPGASVKKFLFTSTLQTLLETRP</sequence>
<dbReference type="STRING" id="35608.A0A2U1LZW5"/>
<evidence type="ECO:0000313" key="3">
    <source>
        <dbReference type="EMBL" id="PWA54494.1"/>
    </source>
</evidence>
<dbReference type="SMART" id="SM01193">
    <property type="entry name" value="Enolase_N"/>
    <property type="match status" value="1"/>
</dbReference>
<dbReference type="GO" id="GO:0006096">
    <property type="term" value="P:glycolytic process"/>
    <property type="evidence" value="ECO:0007669"/>
    <property type="project" value="InterPro"/>
</dbReference>
<comment type="caution">
    <text evidence="3">The sequence shown here is derived from an EMBL/GenBank/DDBJ whole genome shotgun (WGS) entry which is preliminary data.</text>
</comment>
<dbReference type="InterPro" id="IPR020811">
    <property type="entry name" value="Enolase_N"/>
</dbReference>
<accession>A0A2U1LZW5</accession>
<dbReference type="Proteomes" id="UP000245207">
    <property type="component" value="Unassembled WGS sequence"/>
</dbReference>
<reference evidence="3 4" key="1">
    <citation type="journal article" date="2018" name="Mol. Plant">
        <title>The genome of Artemisia annua provides insight into the evolution of Asteraceae family and artemisinin biosynthesis.</title>
        <authorList>
            <person name="Shen Q."/>
            <person name="Zhang L."/>
            <person name="Liao Z."/>
            <person name="Wang S."/>
            <person name="Yan T."/>
            <person name="Shi P."/>
            <person name="Liu M."/>
            <person name="Fu X."/>
            <person name="Pan Q."/>
            <person name="Wang Y."/>
            <person name="Lv Z."/>
            <person name="Lu X."/>
            <person name="Zhang F."/>
            <person name="Jiang W."/>
            <person name="Ma Y."/>
            <person name="Chen M."/>
            <person name="Hao X."/>
            <person name="Li L."/>
            <person name="Tang Y."/>
            <person name="Lv G."/>
            <person name="Zhou Y."/>
            <person name="Sun X."/>
            <person name="Brodelius P.E."/>
            <person name="Rose J.K.C."/>
            <person name="Tang K."/>
        </authorList>
    </citation>
    <scope>NUCLEOTIDE SEQUENCE [LARGE SCALE GENOMIC DNA]</scope>
    <source>
        <strain evidence="4">cv. Huhao1</strain>
        <tissue evidence="3">Leaf</tissue>
    </source>
</reference>
<evidence type="ECO:0000259" key="2">
    <source>
        <dbReference type="SMART" id="SM01193"/>
    </source>
</evidence>
<dbReference type="InterPro" id="IPR029017">
    <property type="entry name" value="Enolase-like_N"/>
</dbReference>
<dbReference type="SUPFAM" id="SSF54826">
    <property type="entry name" value="Enolase N-terminal domain-like"/>
    <property type="match status" value="2"/>
</dbReference>
<dbReference type="GO" id="GO:0000287">
    <property type="term" value="F:magnesium ion binding"/>
    <property type="evidence" value="ECO:0007669"/>
    <property type="project" value="InterPro"/>
</dbReference>
<dbReference type="GO" id="GO:0004634">
    <property type="term" value="F:phosphopyruvate hydratase activity"/>
    <property type="evidence" value="ECO:0007669"/>
    <property type="project" value="InterPro"/>
</dbReference>